<dbReference type="AlphaFoldDB" id="A0A9N9C4L2"/>
<organism evidence="5 6">
    <name type="scientific">Ambispora leptoticha</name>
    <dbReference type="NCBI Taxonomy" id="144679"/>
    <lineage>
        <taxon>Eukaryota</taxon>
        <taxon>Fungi</taxon>
        <taxon>Fungi incertae sedis</taxon>
        <taxon>Mucoromycota</taxon>
        <taxon>Glomeromycotina</taxon>
        <taxon>Glomeromycetes</taxon>
        <taxon>Archaeosporales</taxon>
        <taxon>Ambisporaceae</taxon>
        <taxon>Ambispora</taxon>
    </lineage>
</organism>
<dbReference type="Gene3D" id="3.30.428.10">
    <property type="entry name" value="HIT-like"/>
    <property type="match status" value="1"/>
</dbReference>
<comment type="caution">
    <text evidence="5">The sequence shown here is derived from an EMBL/GenBank/DDBJ whole genome shotgun (WGS) entry which is preliminary data.</text>
</comment>
<evidence type="ECO:0000259" key="4">
    <source>
        <dbReference type="PROSITE" id="PS51084"/>
    </source>
</evidence>
<dbReference type="EMBL" id="CAJVPS010003305">
    <property type="protein sequence ID" value="CAG8586312.1"/>
    <property type="molecule type" value="Genomic_DNA"/>
</dbReference>
<dbReference type="InterPro" id="IPR001310">
    <property type="entry name" value="Histidine_triad_HIT"/>
</dbReference>
<feature type="active site" description="Tele-AMP-histidine intermediate" evidence="1">
    <location>
        <position position="103"/>
    </location>
</feature>
<evidence type="ECO:0000256" key="1">
    <source>
        <dbReference type="PIRSR" id="PIRSR601310-1"/>
    </source>
</evidence>
<dbReference type="GO" id="GO:0009117">
    <property type="term" value="P:nucleotide metabolic process"/>
    <property type="evidence" value="ECO:0007669"/>
    <property type="project" value="TreeGrafter"/>
</dbReference>
<dbReference type="PANTHER" id="PTHR46648">
    <property type="entry name" value="HIT FAMILY PROTEIN 1"/>
    <property type="match status" value="1"/>
</dbReference>
<gene>
    <name evidence="5" type="ORF">ALEPTO_LOCUS7500</name>
</gene>
<dbReference type="PANTHER" id="PTHR46648:SF1">
    <property type="entry name" value="ADENOSINE 5'-MONOPHOSPHORAMIDASE HNT1"/>
    <property type="match status" value="1"/>
</dbReference>
<accession>A0A9N9C4L2</accession>
<dbReference type="PROSITE" id="PS00892">
    <property type="entry name" value="HIT_1"/>
    <property type="match status" value="1"/>
</dbReference>
<dbReference type="InterPro" id="IPR011146">
    <property type="entry name" value="HIT-like"/>
</dbReference>
<evidence type="ECO:0000313" key="5">
    <source>
        <dbReference type="EMBL" id="CAG8586312.1"/>
    </source>
</evidence>
<protein>
    <submittedName>
        <fullName evidence="5">10489_t:CDS:1</fullName>
    </submittedName>
</protein>
<feature type="short sequence motif" description="Histidine triad motif" evidence="2 3">
    <location>
        <begin position="101"/>
        <end position="105"/>
    </location>
</feature>
<proteinExistence type="predicted"/>
<feature type="domain" description="HIT" evidence="4">
    <location>
        <begin position="9"/>
        <end position="116"/>
    </location>
</feature>
<dbReference type="InterPro" id="IPR039384">
    <property type="entry name" value="HINT"/>
</dbReference>
<dbReference type="CDD" id="cd01277">
    <property type="entry name" value="HINT_subgroup"/>
    <property type="match status" value="1"/>
</dbReference>
<evidence type="ECO:0000256" key="2">
    <source>
        <dbReference type="PIRSR" id="PIRSR601310-3"/>
    </source>
</evidence>
<reference evidence="5" key="1">
    <citation type="submission" date="2021-06" db="EMBL/GenBank/DDBJ databases">
        <authorList>
            <person name="Kallberg Y."/>
            <person name="Tangrot J."/>
            <person name="Rosling A."/>
        </authorList>
    </citation>
    <scope>NUCLEOTIDE SEQUENCE</scope>
    <source>
        <strain evidence="5">FL130A</strain>
    </source>
</reference>
<name>A0A9N9C4L2_9GLOM</name>
<dbReference type="InterPro" id="IPR036265">
    <property type="entry name" value="HIT-like_sf"/>
</dbReference>
<evidence type="ECO:0000256" key="3">
    <source>
        <dbReference type="PROSITE-ProRule" id="PRU00464"/>
    </source>
</evidence>
<dbReference type="GO" id="GO:0003824">
    <property type="term" value="F:catalytic activity"/>
    <property type="evidence" value="ECO:0007669"/>
    <property type="project" value="InterPro"/>
</dbReference>
<dbReference type="PRINTS" id="PR00332">
    <property type="entry name" value="HISTRIAD"/>
</dbReference>
<dbReference type="Proteomes" id="UP000789508">
    <property type="component" value="Unassembled WGS sequence"/>
</dbReference>
<keyword evidence="6" id="KW-1185">Reference proteome</keyword>
<dbReference type="Pfam" id="PF01230">
    <property type="entry name" value="HIT"/>
    <property type="match status" value="1"/>
</dbReference>
<dbReference type="SUPFAM" id="SSF54197">
    <property type="entry name" value="HIT-like"/>
    <property type="match status" value="1"/>
</dbReference>
<dbReference type="OrthoDB" id="672793at2759"/>
<evidence type="ECO:0000313" key="6">
    <source>
        <dbReference type="Proteomes" id="UP000789508"/>
    </source>
</evidence>
<sequence length="141" mass="15874">MSKSLADCLFCKIIKREIPSNKLIETEHSYAFLDIFPLSKGHSLVVPKYHTEFLHQLPDENLADLLPVAKKVAVAVTAATEETQYNILQNNGPRAHQVVKHVHFHVIPKQEDGSGLIIEWPSSKASNQELEDLAKKIIEKL</sequence>
<dbReference type="InterPro" id="IPR019808">
    <property type="entry name" value="Histidine_triad_CS"/>
</dbReference>
<dbReference type="PROSITE" id="PS51084">
    <property type="entry name" value="HIT_2"/>
    <property type="match status" value="1"/>
</dbReference>